<dbReference type="GO" id="GO:0016747">
    <property type="term" value="F:acyltransferase activity, transferring groups other than amino-acyl groups"/>
    <property type="evidence" value="ECO:0007669"/>
    <property type="project" value="TreeGrafter"/>
</dbReference>
<accession>A0AAE3IJ08</accession>
<dbReference type="AlphaFoldDB" id="A0AAE3IJ08"/>
<dbReference type="InterPro" id="IPR050583">
    <property type="entry name" value="Mycobacterial_A85_antigen"/>
</dbReference>
<dbReference type="InterPro" id="IPR000801">
    <property type="entry name" value="Esterase-like"/>
</dbReference>
<dbReference type="RefSeq" id="WP_263036465.1">
    <property type="nucleotide sequence ID" value="NZ_JAOTPL010000001.1"/>
</dbReference>
<name>A0AAE3IJ08_9BACT</name>
<feature type="signal peptide" evidence="1">
    <location>
        <begin position="1"/>
        <end position="19"/>
    </location>
</feature>
<dbReference type="InterPro" id="IPR029058">
    <property type="entry name" value="AB_hydrolase_fold"/>
</dbReference>
<comment type="caution">
    <text evidence="2">The sequence shown here is derived from an EMBL/GenBank/DDBJ whole genome shotgun (WGS) entry which is preliminary data.</text>
</comment>
<feature type="chain" id="PRO_5042179022" evidence="1">
    <location>
        <begin position="20"/>
        <end position="276"/>
    </location>
</feature>
<proteinExistence type="predicted"/>
<sequence length="276" mass="31030">MRKTFIIIISCFTAFAATAAKVDTVNIYSAAMQKHISCVVITPDTYSKNARKFPVLYLLHGHGGSFREWVIKAPDLIKSVDETGMIVVCPDGGKASWYLDAPQLPESKYETHVAKEVTNYIDKNYRTIQNRSGRAIAGLSMGGHGAMYLAIKHKEVYGACVALSAGVDFTPFPNNWGLPLLLGEYASNKNRWVAHTVQHLAHTALAGNELQIAIDCGVDDFFIGVNRILHQTLNELKIAHDYTERPGKHDWNYWNNAIGYQMYYLKKYFDKNNHKN</sequence>
<dbReference type="Gene3D" id="3.40.50.1820">
    <property type="entry name" value="alpha/beta hydrolase"/>
    <property type="match status" value="1"/>
</dbReference>
<dbReference type="EMBL" id="JAOTPL010000001">
    <property type="protein sequence ID" value="MCU7692977.1"/>
    <property type="molecule type" value="Genomic_DNA"/>
</dbReference>
<dbReference type="Proteomes" id="UP001209317">
    <property type="component" value="Unassembled WGS sequence"/>
</dbReference>
<protein>
    <submittedName>
        <fullName evidence="2">Esterase family protein</fullName>
    </submittedName>
</protein>
<evidence type="ECO:0000313" key="2">
    <source>
        <dbReference type="EMBL" id="MCU7692977.1"/>
    </source>
</evidence>
<evidence type="ECO:0000256" key="1">
    <source>
        <dbReference type="SAM" id="SignalP"/>
    </source>
</evidence>
<keyword evidence="1" id="KW-0732">Signal</keyword>
<dbReference type="PANTHER" id="PTHR48098">
    <property type="entry name" value="ENTEROCHELIN ESTERASE-RELATED"/>
    <property type="match status" value="1"/>
</dbReference>
<reference evidence="2" key="1">
    <citation type="submission" date="2022-10" db="EMBL/GenBank/DDBJ databases">
        <authorList>
            <person name="Kim H.S."/>
            <person name="Kim J.-S."/>
            <person name="Suh M.K."/>
            <person name="Eom M.K."/>
            <person name="Lee J.-S."/>
        </authorList>
    </citation>
    <scope>NUCLEOTIDE SEQUENCE</scope>
    <source>
        <strain evidence="2">LIP-5</strain>
    </source>
</reference>
<keyword evidence="3" id="KW-1185">Reference proteome</keyword>
<dbReference type="PANTHER" id="PTHR48098:SF1">
    <property type="entry name" value="DIACYLGLYCEROL ACYLTRANSFERASE_MYCOLYLTRANSFERASE AG85A"/>
    <property type="match status" value="1"/>
</dbReference>
<dbReference type="Pfam" id="PF00756">
    <property type="entry name" value="Esterase"/>
    <property type="match status" value="1"/>
</dbReference>
<gene>
    <name evidence="2" type="ORF">OD355_00420</name>
</gene>
<dbReference type="SUPFAM" id="SSF53474">
    <property type="entry name" value="alpha/beta-Hydrolases"/>
    <property type="match status" value="1"/>
</dbReference>
<evidence type="ECO:0000313" key="3">
    <source>
        <dbReference type="Proteomes" id="UP001209317"/>
    </source>
</evidence>
<organism evidence="2 3">
    <name type="scientific">Haoranjiania flava</name>
    <dbReference type="NCBI Taxonomy" id="1856322"/>
    <lineage>
        <taxon>Bacteria</taxon>
        <taxon>Pseudomonadati</taxon>
        <taxon>Bacteroidota</taxon>
        <taxon>Chitinophagia</taxon>
        <taxon>Chitinophagales</taxon>
        <taxon>Chitinophagaceae</taxon>
        <taxon>Haoranjiania</taxon>
    </lineage>
</organism>